<sequence>MHALLPGFQLESKSGSLSDAVQTRRRRLLMALPLVACGLVVPPVQAKSDIHQASKVLMGTRLDLTLQGSGSIDLASAADAAFAEMVRLADMMSRYRNDSVLNAINLAAGLQPVPVPAEMLQILKMAQQVSAASGGAFNATVGSLKDWNFDPAHPSLANAQQIAAQLPLVDAKGLVLNEKLGTAYLTKRGMRLDLGGIAKLPILQAGMQTLQAHGVRNAMLNGGGDVLVHGELNGRPWRVGLRDPRQPDQLLGVLALNEGFVAASGDYERFFMHEGKRMHHILDPKTGYPTQGPHGLALVSNNLAAINGLGAAIMVAGADAGKQRIAKLAQVDAMIVSADNQLWLSSGMKGCGEYWQSVTDVRARKRPLPLLLPVTGCVKTKRRNPDAGCLT</sequence>
<keyword evidence="5 10" id="KW-0479">Metal-binding</keyword>
<dbReference type="PANTHER" id="PTHR30040">
    <property type="entry name" value="THIAMINE BIOSYNTHESIS LIPOPROTEIN APBE"/>
    <property type="match status" value="1"/>
</dbReference>
<dbReference type="PANTHER" id="PTHR30040:SF2">
    <property type="entry name" value="FAD:PROTEIN FMN TRANSFERASE"/>
    <property type="match status" value="1"/>
</dbReference>
<protein>
    <recommendedName>
        <fullName evidence="2 10">FAD:protein FMN transferase</fullName>
        <ecNumber evidence="1 10">2.7.1.180</ecNumber>
    </recommendedName>
    <alternativeName>
        <fullName evidence="8 10">Flavin transferase</fullName>
    </alternativeName>
</protein>
<evidence type="ECO:0000256" key="7">
    <source>
        <dbReference type="ARBA" id="ARBA00022842"/>
    </source>
</evidence>
<evidence type="ECO:0000256" key="5">
    <source>
        <dbReference type="ARBA" id="ARBA00022723"/>
    </source>
</evidence>
<evidence type="ECO:0000256" key="1">
    <source>
        <dbReference type="ARBA" id="ARBA00011955"/>
    </source>
</evidence>
<evidence type="ECO:0000256" key="9">
    <source>
        <dbReference type="ARBA" id="ARBA00048540"/>
    </source>
</evidence>
<dbReference type="AlphaFoldDB" id="A0A6M4A6I2"/>
<accession>A0A6M4A6I2</accession>
<dbReference type="GO" id="GO:0046872">
    <property type="term" value="F:metal ion binding"/>
    <property type="evidence" value="ECO:0007669"/>
    <property type="project" value="UniProtKB-UniRule"/>
</dbReference>
<proteinExistence type="inferred from homology"/>
<evidence type="ECO:0000256" key="3">
    <source>
        <dbReference type="ARBA" id="ARBA00022630"/>
    </source>
</evidence>
<keyword evidence="6 10" id="KW-0274">FAD</keyword>
<evidence type="ECO:0000256" key="11">
    <source>
        <dbReference type="PIRSR" id="PIRSR006268-2"/>
    </source>
</evidence>
<gene>
    <name evidence="12" type="ORF">EJG51_013965</name>
</gene>
<evidence type="ECO:0000256" key="8">
    <source>
        <dbReference type="ARBA" id="ARBA00031306"/>
    </source>
</evidence>
<dbReference type="Gene3D" id="3.10.520.10">
    <property type="entry name" value="ApbE-like domains"/>
    <property type="match status" value="1"/>
</dbReference>
<keyword evidence="7 10" id="KW-0460">Magnesium</keyword>
<comment type="cofactor">
    <cofactor evidence="11">
        <name>Mg(2+)</name>
        <dbReference type="ChEBI" id="CHEBI:18420"/>
    </cofactor>
    <cofactor evidence="11">
        <name>Mn(2+)</name>
        <dbReference type="ChEBI" id="CHEBI:29035"/>
    </cofactor>
    <text evidence="11">Magnesium. Can also use manganese.</text>
</comment>
<dbReference type="GO" id="GO:0016740">
    <property type="term" value="F:transferase activity"/>
    <property type="evidence" value="ECO:0007669"/>
    <property type="project" value="UniProtKB-UniRule"/>
</dbReference>
<keyword evidence="13" id="KW-1185">Reference proteome</keyword>
<evidence type="ECO:0000313" key="13">
    <source>
        <dbReference type="Proteomes" id="UP000274350"/>
    </source>
</evidence>
<evidence type="ECO:0000256" key="10">
    <source>
        <dbReference type="PIRNR" id="PIRNR006268"/>
    </source>
</evidence>
<reference evidence="12 13" key="1">
    <citation type="journal article" date="2019" name="Int. J. Syst. Evol. Microbiol.">
        <title>Undibacterium piscinae sp. nov., isolated from Korean shiner intestine.</title>
        <authorList>
            <person name="Lee S.Y."/>
            <person name="Kang W."/>
            <person name="Kim P.S."/>
            <person name="Kim H.S."/>
            <person name="Sung H."/>
            <person name="Shin N.R."/>
            <person name="Whon T.W."/>
            <person name="Yun J.H."/>
            <person name="Lee J.Y."/>
            <person name="Lee J.Y."/>
            <person name="Jung M.J."/>
            <person name="Jeong Y.S."/>
            <person name="Tak E.J."/>
            <person name="Han J.E."/>
            <person name="Hyun D.W."/>
            <person name="Kang M.S."/>
            <person name="Lee K.E."/>
            <person name="Lee B.H."/>
            <person name="Bae J.W."/>
        </authorList>
    </citation>
    <scope>NUCLEOTIDE SEQUENCE [LARGE SCALE GENOMIC DNA]</scope>
    <source>
        <strain evidence="12 13">S11R28</strain>
    </source>
</reference>
<dbReference type="Pfam" id="PF02424">
    <property type="entry name" value="ApbE"/>
    <property type="match status" value="1"/>
</dbReference>
<evidence type="ECO:0000313" key="12">
    <source>
        <dbReference type="EMBL" id="QJQ06765.1"/>
    </source>
</evidence>
<evidence type="ECO:0000256" key="2">
    <source>
        <dbReference type="ARBA" id="ARBA00016337"/>
    </source>
</evidence>
<dbReference type="EC" id="2.7.1.180" evidence="1 10"/>
<evidence type="ECO:0000256" key="6">
    <source>
        <dbReference type="ARBA" id="ARBA00022827"/>
    </source>
</evidence>
<dbReference type="InterPro" id="IPR003374">
    <property type="entry name" value="ApbE-like_sf"/>
</dbReference>
<evidence type="ECO:0000256" key="4">
    <source>
        <dbReference type="ARBA" id="ARBA00022679"/>
    </source>
</evidence>
<dbReference type="SUPFAM" id="SSF143631">
    <property type="entry name" value="ApbE-like"/>
    <property type="match status" value="1"/>
</dbReference>
<dbReference type="EMBL" id="CP051152">
    <property type="protein sequence ID" value="QJQ06765.1"/>
    <property type="molecule type" value="Genomic_DNA"/>
</dbReference>
<comment type="similarity">
    <text evidence="10">Belongs to the ApbE family.</text>
</comment>
<organism evidence="12 13">
    <name type="scientific">Undibacterium piscinae</name>
    <dbReference type="NCBI Taxonomy" id="2495591"/>
    <lineage>
        <taxon>Bacteria</taxon>
        <taxon>Pseudomonadati</taxon>
        <taxon>Pseudomonadota</taxon>
        <taxon>Betaproteobacteria</taxon>
        <taxon>Burkholderiales</taxon>
        <taxon>Oxalobacteraceae</taxon>
        <taxon>Undibacterium</taxon>
    </lineage>
</organism>
<feature type="binding site" evidence="11">
    <location>
        <position position="196"/>
    </location>
    <ligand>
        <name>Mg(2+)</name>
        <dbReference type="ChEBI" id="CHEBI:18420"/>
    </ligand>
</feature>
<dbReference type="PIRSF" id="PIRSF006268">
    <property type="entry name" value="ApbE"/>
    <property type="match status" value="1"/>
</dbReference>
<name>A0A6M4A6I2_9BURK</name>
<dbReference type="KEGG" id="upi:EJG51_013965"/>
<comment type="catalytic activity">
    <reaction evidence="9 10">
        <text>L-threonyl-[protein] + FAD = FMN-L-threonyl-[protein] + AMP + H(+)</text>
        <dbReference type="Rhea" id="RHEA:36847"/>
        <dbReference type="Rhea" id="RHEA-COMP:11060"/>
        <dbReference type="Rhea" id="RHEA-COMP:11061"/>
        <dbReference type="ChEBI" id="CHEBI:15378"/>
        <dbReference type="ChEBI" id="CHEBI:30013"/>
        <dbReference type="ChEBI" id="CHEBI:57692"/>
        <dbReference type="ChEBI" id="CHEBI:74257"/>
        <dbReference type="ChEBI" id="CHEBI:456215"/>
        <dbReference type="EC" id="2.7.1.180"/>
    </reaction>
</comment>
<keyword evidence="4 10" id="KW-0808">Transferase</keyword>
<dbReference type="InterPro" id="IPR024932">
    <property type="entry name" value="ApbE"/>
</dbReference>
<dbReference type="Proteomes" id="UP000274350">
    <property type="component" value="Chromosome"/>
</dbReference>
<keyword evidence="3 10" id="KW-0285">Flavoprotein</keyword>